<evidence type="ECO:0000259" key="2">
    <source>
        <dbReference type="Pfam" id="PF01466"/>
    </source>
</evidence>
<dbReference type="PANTHER" id="PTHR11165">
    <property type="entry name" value="SKP1"/>
    <property type="match status" value="1"/>
</dbReference>
<dbReference type="InterPro" id="IPR016073">
    <property type="entry name" value="Skp1_comp_POZ"/>
</dbReference>
<dbReference type="Pfam" id="PF01466">
    <property type="entry name" value="Skp1"/>
    <property type="match status" value="1"/>
</dbReference>
<evidence type="ECO:0000256" key="1">
    <source>
        <dbReference type="ARBA" id="ARBA00004906"/>
    </source>
</evidence>
<feature type="domain" description="SKP1 component POZ" evidence="3">
    <location>
        <begin position="5"/>
        <end position="33"/>
    </location>
</feature>
<dbReference type="InterPro" id="IPR036296">
    <property type="entry name" value="SKP1-like_dim_sf"/>
</dbReference>
<gene>
    <name evidence="4" type="ORF">MTR67_009490</name>
</gene>
<dbReference type="Pfam" id="PF03931">
    <property type="entry name" value="Skp1_POZ"/>
    <property type="match status" value="1"/>
</dbReference>
<dbReference type="EMBL" id="CP133613">
    <property type="protein sequence ID" value="WMV16105.1"/>
    <property type="molecule type" value="Genomic_DNA"/>
</dbReference>
<dbReference type="AlphaFoldDB" id="A0AAF0TKA8"/>
<dbReference type="Proteomes" id="UP001234989">
    <property type="component" value="Chromosome 2"/>
</dbReference>
<dbReference type="SUPFAM" id="SSF81382">
    <property type="entry name" value="Skp1 dimerisation domain-like"/>
    <property type="match status" value="1"/>
</dbReference>
<accession>A0AAF0TKA8</accession>
<keyword evidence="5" id="KW-1185">Reference proteome</keyword>
<name>A0AAF0TKA8_SOLVR</name>
<protein>
    <recommendedName>
        <fullName evidence="6">SKP1-like protein</fullName>
    </recommendedName>
</protein>
<dbReference type="InterPro" id="IPR016897">
    <property type="entry name" value="SKP1"/>
</dbReference>
<reference evidence="4" key="1">
    <citation type="submission" date="2023-08" db="EMBL/GenBank/DDBJ databases">
        <title>A de novo genome assembly of Solanum verrucosum Schlechtendal, a Mexican diploid species geographically isolated from the other diploid A-genome species in potato relatives.</title>
        <authorList>
            <person name="Hosaka K."/>
        </authorList>
    </citation>
    <scope>NUCLEOTIDE SEQUENCE</scope>
    <source>
        <tissue evidence="4">Young leaves</tissue>
    </source>
</reference>
<evidence type="ECO:0008006" key="6">
    <source>
        <dbReference type="Google" id="ProtNLM"/>
    </source>
</evidence>
<organism evidence="4 5">
    <name type="scientific">Solanum verrucosum</name>
    <dbReference type="NCBI Taxonomy" id="315347"/>
    <lineage>
        <taxon>Eukaryota</taxon>
        <taxon>Viridiplantae</taxon>
        <taxon>Streptophyta</taxon>
        <taxon>Embryophyta</taxon>
        <taxon>Tracheophyta</taxon>
        <taxon>Spermatophyta</taxon>
        <taxon>Magnoliopsida</taxon>
        <taxon>eudicotyledons</taxon>
        <taxon>Gunneridae</taxon>
        <taxon>Pentapetalae</taxon>
        <taxon>asterids</taxon>
        <taxon>lamiids</taxon>
        <taxon>Solanales</taxon>
        <taxon>Solanaceae</taxon>
        <taxon>Solanoideae</taxon>
        <taxon>Solaneae</taxon>
        <taxon>Solanum</taxon>
    </lineage>
</organism>
<dbReference type="InterPro" id="IPR011333">
    <property type="entry name" value="SKP1/BTB/POZ_sf"/>
</dbReference>
<evidence type="ECO:0000313" key="4">
    <source>
        <dbReference type="EMBL" id="WMV16105.1"/>
    </source>
</evidence>
<feature type="domain" description="SKP1 component dimerisation" evidence="2">
    <location>
        <begin position="56"/>
        <end position="102"/>
    </location>
</feature>
<sequence length="105" mass="12233">MSSEKLITFKTSDGEEFKHTEVVAMRSEVIKNMDFLKMSQLELVGVLLAANFFDDKQLTEVVIQEFANRIKGKPIEEIREVFGIANDYTPVEEEEIRRENAWDFE</sequence>
<dbReference type="Gene3D" id="3.30.710.10">
    <property type="entry name" value="Potassium Channel Kv1.1, Chain A"/>
    <property type="match status" value="1"/>
</dbReference>
<comment type="pathway">
    <text evidence="1">Protein modification; protein ubiquitination.</text>
</comment>
<proteinExistence type="predicted"/>
<evidence type="ECO:0000313" key="5">
    <source>
        <dbReference type="Proteomes" id="UP001234989"/>
    </source>
</evidence>
<dbReference type="GO" id="GO:0006511">
    <property type="term" value="P:ubiquitin-dependent protein catabolic process"/>
    <property type="evidence" value="ECO:0007669"/>
    <property type="project" value="InterPro"/>
</dbReference>
<dbReference type="InterPro" id="IPR016072">
    <property type="entry name" value="Skp1_comp_dimer"/>
</dbReference>
<evidence type="ECO:0000259" key="3">
    <source>
        <dbReference type="Pfam" id="PF03931"/>
    </source>
</evidence>